<reference evidence="5 6" key="1">
    <citation type="submission" date="2019-12" db="EMBL/GenBank/DDBJ databases">
        <title>Genomic-based taxomic classification of the family Erythrobacteraceae.</title>
        <authorList>
            <person name="Xu L."/>
        </authorList>
    </citation>
    <scope>NUCLEOTIDE SEQUENCE [LARGE SCALE GENOMIC DNA]</scope>
    <source>
        <strain evidence="5 6">KEMB 9005-328</strain>
    </source>
</reference>
<evidence type="ECO:0000259" key="4">
    <source>
        <dbReference type="PROSITE" id="PS50887"/>
    </source>
</evidence>
<dbReference type="SMART" id="SM00267">
    <property type="entry name" value="GGDEF"/>
    <property type="match status" value="1"/>
</dbReference>
<keyword evidence="1" id="KW-1133">Transmembrane helix</keyword>
<comment type="caution">
    <text evidence="5">The sequence shown here is derived from an EMBL/GenBank/DDBJ whole genome shotgun (WGS) entry which is preliminary data.</text>
</comment>
<dbReference type="PANTHER" id="PTHR44757">
    <property type="entry name" value="DIGUANYLATE CYCLASE DGCP"/>
    <property type="match status" value="1"/>
</dbReference>
<dbReference type="Gene3D" id="3.20.20.450">
    <property type="entry name" value="EAL domain"/>
    <property type="match status" value="1"/>
</dbReference>
<feature type="transmembrane region" description="Helical" evidence="1">
    <location>
        <begin position="12"/>
        <end position="33"/>
    </location>
</feature>
<dbReference type="NCBIfam" id="TIGR00254">
    <property type="entry name" value="GGDEF"/>
    <property type="match status" value="1"/>
</dbReference>
<dbReference type="CDD" id="cd00130">
    <property type="entry name" value="PAS"/>
    <property type="match status" value="1"/>
</dbReference>
<dbReference type="Pfam" id="PF08448">
    <property type="entry name" value="PAS_4"/>
    <property type="match status" value="1"/>
</dbReference>
<dbReference type="SUPFAM" id="SSF141868">
    <property type="entry name" value="EAL domain-like"/>
    <property type="match status" value="1"/>
</dbReference>
<dbReference type="Proteomes" id="UP000439780">
    <property type="component" value="Unassembled WGS sequence"/>
</dbReference>
<dbReference type="InterPro" id="IPR000014">
    <property type="entry name" value="PAS"/>
</dbReference>
<dbReference type="InterPro" id="IPR035965">
    <property type="entry name" value="PAS-like_dom_sf"/>
</dbReference>
<feature type="transmembrane region" description="Helical" evidence="1">
    <location>
        <begin position="39"/>
        <end position="57"/>
    </location>
</feature>
<dbReference type="Gene3D" id="3.30.70.270">
    <property type="match status" value="1"/>
</dbReference>
<evidence type="ECO:0000259" key="3">
    <source>
        <dbReference type="PROSITE" id="PS50883"/>
    </source>
</evidence>
<dbReference type="PROSITE" id="PS50883">
    <property type="entry name" value="EAL"/>
    <property type="match status" value="1"/>
</dbReference>
<dbReference type="SUPFAM" id="SSF55073">
    <property type="entry name" value="Nucleotide cyclase"/>
    <property type="match status" value="1"/>
</dbReference>
<proteinExistence type="predicted"/>
<feature type="transmembrane region" description="Helical" evidence="1">
    <location>
        <begin position="154"/>
        <end position="171"/>
    </location>
</feature>
<dbReference type="InterPro" id="IPR001633">
    <property type="entry name" value="EAL_dom"/>
</dbReference>
<dbReference type="CDD" id="cd01948">
    <property type="entry name" value="EAL"/>
    <property type="match status" value="1"/>
</dbReference>
<feature type="transmembrane region" description="Helical" evidence="1">
    <location>
        <begin position="78"/>
        <end position="99"/>
    </location>
</feature>
<feature type="domain" description="EAL" evidence="3">
    <location>
        <begin position="490"/>
        <end position="740"/>
    </location>
</feature>
<evidence type="ECO:0000313" key="6">
    <source>
        <dbReference type="Proteomes" id="UP000439780"/>
    </source>
</evidence>
<dbReference type="AlphaFoldDB" id="A0A845AH48"/>
<dbReference type="Gene3D" id="3.30.450.20">
    <property type="entry name" value="PAS domain"/>
    <property type="match status" value="1"/>
</dbReference>
<keyword evidence="1" id="KW-0472">Membrane</keyword>
<dbReference type="InterPro" id="IPR043128">
    <property type="entry name" value="Rev_trsase/Diguanyl_cyclase"/>
</dbReference>
<dbReference type="Pfam" id="PF00563">
    <property type="entry name" value="EAL"/>
    <property type="match status" value="1"/>
</dbReference>
<feature type="domain" description="GGDEF" evidence="4">
    <location>
        <begin position="343"/>
        <end position="481"/>
    </location>
</feature>
<dbReference type="InterPro" id="IPR013656">
    <property type="entry name" value="PAS_4"/>
</dbReference>
<protein>
    <submittedName>
        <fullName evidence="5">EAL domain-containing protein</fullName>
    </submittedName>
</protein>
<dbReference type="PROSITE" id="PS50112">
    <property type="entry name" value="PAS"/>
    <property type="match status" value="1"/>
</dbReference>
<dbReference type="RefSeq" id="WP_160752455.1">
    <property type="nucleotide sequence ID" value="NZ_WTYA01000003.1"/>
</dbReference>
<feature type="domain" description="PAS" evidence="2">
    <location>
        <begin position="191"/>
        <end position="246"/>
    </location>
</feature>
<dbReference type="CDD" id="cd01949">
    <property type="entry name" value="GGDEF"/>
    <property type="match status" value="1"/>
</dbReference>
<sequence length="768" mass="84406">MLRRRLEQFAQSSSLALAPAIASVLVLLASFAADAPLTLIAPWAAFAFLIIGLRLVLAAQLRVELADDRVSQLRWKQVNAVLMAGSVAWSSGFIFAAFFGDGLQHAVLGLVGAAIFNTVLLAHRNVPRAAQVHIVTVGGGLALAAWIIAGHDALAIIALIVVYALSLLIMIRVQDLAFRRACEGELLRRQSEDTVRVLLHEYEAQASDFLWTLDDAGVLCEVSPRLAEVAGIDPQGLTGRRLLELFDAGESRDRLADLLADRAPFRDLVVSLSVAGEQRWWSLSARPQSGARITGVGRDVTEARMVEQQVQHMAHFDQLTGLANRYCFDRELRTALAAASSPREVALFYLDLDDFKAINDTQGHGMGDALLSQMGARLAGEVRDGDLVARLGGDEFAVLMRTSAGDGMLMERAHRFLAVARAPFRIDGQTFCVSTSIGIARCQAENDASKVCDAAELMRRADLALYAAKAKGRDEFALFDEAIDRAARKRRQIETELRQAIEGDQLRLYYQPIMDLDSSAISAFEVLVRWNHPRRGLLTPDEFLPIAEDSGLILPLGYWVIRNSLNELREWDGDFRIAINLSVTQMRDAQLVPTIRELLVTTGIAPERVEFEITESVLIRDGDAGLGTMRRLRDLGASMALDDFGTGYSSLSYLRSYPFDRIKIDRNFVVDITASEEARAIVGTIAQLADALGMYTIAEGVENAEQLALLRKLGCDEAQGFFIQKPMAGAEIDQHMFEATDAGEDDGVLNYRRALKAAIARKKGRRHA</sequence>
<keyword evidence="1" id="KW-0812">Transmembrane</keyword>
<evidence type="ECO:0000256" key="1">
    <source>
        <dbReference type="SAM" id="Phobius"/>
    </source>
</evidence>
<feature type="transmembrane region" description="Helical" evidence="1">
    <location>
        <begin position="105"/>
        <end position="122"/>
    </location>
</feature>
<dbReference type="EMBL" id="WTYA01000003">
    <property type="protein sequence ID" value="MXP28145.1"/>
    <property type="molecule type" value="Genomic_DNA"/>
</dbReference>
<dbReference type="NCBIfam" id="TIGR00229">
    <property type="entry name" value="sensory_box"/>
    <property type="match status" value="1"/>
</dbReference>
<evidence type="ECO:0000259" key="2">
    <source>
        <dbReference type="PROSITE" id="PS50112"/>
    </source>
</evidence>
<evidence type="ECO:0000313" key="5">
    <source>
        <dbReference type="EMBL" id="MXP28145.1"/>
    </source>
</evidence>
<dbReference type="PROSITE" id="PS50887">
    <property type="entry name" value="GGDEF"/>
    <property type="match status" value="1"/>
</dbReference>
<accession>A0A845AH48</accession>
<keyword evidence="6" id="KW-1185">Reference proteome</keyword>
<dbReference type="InterPro" id="IPR035919">
    <property type="entry name" value="EAL_sf"/>
</dbReference>
<dbReference type="InterPro" id="IPR052155">
    <property type="entry name" value="Biofilm_reg_signaling"/>
</dbReference>
<dbReference type="InterPro" id="IPR000160">
    <property type="entry name" value="GGDEF_dom"/>
</dbReference>
<dbReference type="SUPFAM" id="SSF55785">
    <property type="entry name" value="PYP-like sensor domain (PAS domain)"/>
    <property type="match status" value="1"/>
</dbReference>
<dbReference type="Pfam" id="PF00990">
    <property type="entry name" value="GGDEF"/>
    <property type="match status" value="1"/>
</dbReference>
<gene>
    <name evidence="5" type="ORF">GRI58_04825</name>
</gene>
<dbReference type="PANTHER" id="PTHR44757:SF2">
    <property type="entry name" value="BIOFILM ARCHITECTURE MAINTENANCE PROTEIN MBAA"/>
    <property type="match status" value="1"/>
</dbReference>
<dbReference type="InterPro" id="IPR029787">
    <property type="entry name" value="Nucleotide_cyclase"/>
</dbReference>
<dbReference type="OrthoDB" id="9790882at2"/>
<name>A0A845AH48_9SPHN</name>
<feature type="transmembrane region" description="Helical" evidence="1">
    <location>
        <begin position="129"/>
        <end position="148"/>
    </location>
</feature>
<dbReference type="SMART" id="SM00052">
    <property type="entry name" value="EAL"/>
    <property type="match status" value="1"/>
</dbReference>
<organism evidence="5 6">
    <name type="scientific">Qipengyuania algicida</name>
    <dbReference type="NCBI Taxonomy" id="1836209"/>
    <lineage>
        <taxon>Bacteria</taxon>
        <taxon>Pseudomonadati</taxon>
        <taxon>Pseudomonadota</taxon>
        <taxon>Alphaproteobacteria</taxon>
        <taxon>Sphingomonadales</taxon>
        <taxon>Erythrobacteraceae</taxon>
        <taxon>Qipengyuania</taxon>
    </lineage>
</organism>